<comment type="caution">
    <text evidence="1">The sequence shown here is derived from an EMBL/GenBank/DDBJ whole genome shotgun (WGS) entry which is preliminary data.</text>
</comment>
<organism evidence="1 2">
    <name type="scientific">Necator americanus</name>
    <name type="common">Human hookworm</name>
    <dbReference type="NCBI Taxonomy" id="51031"/>
    <lineage>
        <taxon>Eukaryota</taxon>
        <taxon>Metazoa</taxon>
        <taxon>Ecdysozoa</taxon>
        <taxon>Nematoda</taxon>
        <taxon>Chromadorea</taxon>
        <taxon>Rhabditida</taxon>
        <taxon>Rhabditina</taxon>
        <taxon>Rhabditomorpha</taxon>
        <taxon>Strongyloidea</taxon>
        <taxon>Ancylostomatidae</taxon>
        <taxon>Bunostominae</taxon>
        <taxon>Necator</taxon>
    </lineage>
</organism>
<sequence length="74" mass="8666">MELTNPRALLYTGRESHPQNDHIIVSKRFRLKDVSVVPKFYTGSDDRLLQGRYSFTRREKKAAKSRESPRTTVE</sequence>
<name>A0ABR1EJA5_NECAM</name>
<accession>A0ABR1EJA5</accession>
<gene>
    <name evidence="1" type="primary">Necator_chrX.g23632</name>
    <name evidence="1" type="ORF">RB195_023468</name>
</gene>
<protein>
    <submittedName>
        <fullName evidence="1">Uncharacterized protein</fullName>
    </submittedName>
</protein>
<proteinExistence type="predicted"/>
<dbReference type="Proteomes" id="UP001303046">
    <property type="component" value="Unassembled WGS sequence"/>
</dbReference>
<evidence type="ECO:0000313" key="2">
    <source>
        <dbReference type="Proteomes" id="UP001303046"/>
    </source>
</evidence>
<reference evidence="1 2" key="1">
    <citation type="submission" date="2023-08" db="EMBL/GenBank/DDBJ databases">
        <title>A Necator americanus chromosomal reference genome.</title>
        <authorList>
            <person name="Ilik V."/>
            <person name="Petrzelkova K.J."/>
            <person name="Pardy F."/>
            <person name="Fuh T."/>
            <person name="Niatou-Singa F.S."/>
            <person name="Gouil Q."/>
            <person name="Baker L."/>
            <person name="Ritchie M.E."/>
            <person name="Jex A.R."/>
            <person name="Gazzola D."/>
            <person name="Li H."/>
            <person name="Toshio Fujiwara R."/>
            <person name="Zhan B."/>
            <person name="Aroian R.V."/>
            <person name="Pafco B."/>
            <person name="Schwarz E.M."/>
        </authorList>
    </citation>
    <scope>NUCLEOTIDE SEQUENCE [LARGE SCALE GENOMIC DNA]</scope>
    <source>
        <strain evidence="1 2">Aroian</strain>
        <tissue evidence="1">Whole animal</tissue>
    </source>
</reference>
<dbReference type="EMBL" id="JAVFWL010000006">
    <property type="protein sequence ID" value="KAK6762767.1"/>
    <property type="molecule type" value="Genomic_DNA"/>
</dbReference>
<evidence type="ECO:0000313" key="1">
    <source>
        <dbReference type="EMBL" id="KAK6762767.1"/>
    </source>
</evidence>
<keyword evidence="2" id="KW-1185">Reference proteome</keyword>